<name>A0ABM8FTX6_9MICO</name>
<sequence length="334" mass="35856">MSAEQIAFQVAFASVDSGDGGDCGERAERILRRERVLAAIRGFDGEATTVLLPITEQGNVVALDAEGRLRFDLSAVGLQTLFADAGLTLHLGYADHALDEVDAELEQEFGEVFEQLDEAPDDLIGLAVSERDDGTLFAPDPVHVAEFSRRGPWAARVTAQLLATPVDYLEDAGWSVYRYRTDRAHGAISGSSADRPIIEVNVPVQGDAWIEVDGSRGRTAMFWPNAERLTRPVLEIDQIGVSESAELYRRMLSEADGTRDELAELDLGDAIDADAVLRACLPEALGGIVGEPERLRAFVAAFGVPAALVDAGLNDAGLEDGERRGASHPADGCR</sequence>
<evidence type="ECO:0000313" key="2">
    <source>
        <dbReference type="Proteomes" id="UP001321543"/>
    </source>
</evidence>
<reference evidence="2" key="1">
    <citation type="journal article" date="2019" name="Int. J. Syst. Evol. Microbiol.">
        <title>The Global Catalogue of Microorganisms (GCM) 10K type strain sequencing project: providing services to taxonomists for standard genome sequencing and annotation.</title>
        <authorList>
            <consortium name="The Broad Institute Genomics Platform"/>
            <consortium name="The Broad Institute Genome Sequencing Center for Infectious Disease"/>
            <person name="Wu L."/>
            <person name="Ma J."/>
        </authorList>
    </citation>
    <scope>NUCLEOTIDE SEQUENCE [LARGE SCALE GENOMIC DNA]</scope>
    <source>
        <strain evidence="2">NBRC 106310</strain>
    </source>
</reference>
<keyword evidence="2" id="KW-1185">Reference proteome</keyword>
<proteinExistence type="predicted"/>
<gene>
    <name evidence="1" type="ORF">GCM10025863_15410</name>
</gene>
<organism evidence="1 2">
    <name type="scientific">Microbacterium suwonense</name>
    <dbReference type="NCBI Taxonomy" id="683047"/>
    <lineage>
        <taxon>Bacteria</taxon>
        <taxon>Bacillati</taxon>
        <taxon>Actinomycetota</taxon>
        <taxon>Actinomycetes</taxon>
        <taxon>Micrococcales</taxon>
        <taxon>Microbacteriaceae</taxon>
        <taxon>Microbacterium</taxon>
    </lineage>
</organism>
<dbReference type="RefSeq" id="WP_286302819.1">
    <property type="nucleotide sequence ID" value="NZ_AP027728.1"/>
</dbReference>
<dbReference type="EMBL" id="AP027728">
    <property type="protein sequence ID" value="BDZ38927.1"/>
    <property type="molecule type" value="Genomic_DNA"/>
</dbReference>
<dbReference type="Proteomes" id="UP001321543">
    <property type="component" value="Chromosome"/>
</dbReference>
<protein>
    <submittedName>
        <fullName evidence="1">Uncharacterized protein</fullName>
    </submittedName>
</protein>
<accession>A0ABM8FTX6</accession>
<evidence type="ECO:0000313" key="1">
    <source>
        <dbReference type="EMBL" id="BDZ38927.1"/>
    </source>
</evidence>